<dbReference type="EMBL" id="CP121694">
    <property type="protein sequence ID" value="WRO20553.1"/>
    <property type="molecule type" value="Genomic_DNA"/>
</dbReference>
<keyword evidence="7" id="KW-1185">Reference proteome</keyword>
<feature type="domain" description="HTH cro/C1-type" evidence="5">
    <location>
        <begin position="133"/>
        <end position="159"/>
    </location>
</feature>
<dbReference type="GO" id="GO:0005694">
    <property type="term" value="C:chromosome"/>
    <property type="evidence" value="ECO:0007669"/>
    <property type="project" value="TreeGrafter"/>
</dbReference>
<dbReference type="SUPFAM" id="SSF110849">
    <property type="entry name" value="ParB/Sulfiredoxin"/>
    <property type="match status" value="1"/>
</dbReference>
<dbReference type="GO" id="GO:0045881">
    <property type="term" value="P:positive regulation of sporulation resulting in formation of a cellular spore"/>
    <property type="evidence" value="ECO:0007669"/>
    <property type="project" value="TreeGrafter"/>
</dbReference>
<dbReference type="PANTHER" id="PTHR33375:SF1">
    <property type="entry name" value="CHROMOSOME-PARTITIONING PROTEIN PARB-RELATED"/>
    <property type="match status" value="1"/>
</dbReference>
<dbReference type="Pfam" id="PF02195">
    <property type="entry name" value="ParB_N"/>
    <property type="match status" value="1"/>
</dbReference>
<evidence type="ECO:0000256" key="2">
    <source>
        <dbReference type="ARBA" id="ARBA00006295"/>
    </source>
</evidence>
<dbReference type="SUPFAM" id="SSF109709">
    <property type="entry name" value="KorB DNA-binding domain-like"/>
    <property type="match status" value="1"/>
</dbReference>
<dbReference type="PANTHER" id="PTHR33375">
    <property type="entry name" value="CHROMOSOME-PARTITIONING PROTEIN PARB-RELATED"/>
    <property type="match status" value="1"/>
</dbReference>
<dbReference type="FunFam" id="1.10.10.2830:FF:000001">
    <property type="entry name" value="Chromosome partitioning protein ParB"/>
    <property type="match status" value="1"/>
</dbReference>
<dbReference type="RefSeq" id="WP_366923446.1">
    <property type="nucleotide sequence ID" value="NZ_CP121694.1"/>
</dbReference>
<evidence type="ECO:0000256" key="4">
    <source>
        <dbReference type="ARBA" id="ARBA00023125"/>
    </source>
</evidence>
<dbReference type="InterPro" id="IPR050336">
    <property type="entry name" value="Chromosome_partition/occlusion"/>
</dbReference>
<dbReference type="Proteomes" id="UP001329915">
    <property type="component" value="Chromosome"/>
</dbReference>
<dbReference type="InterPro" id="IPR003115">
    <property type="entry name" value="ParB_N"/>
</dbReference>
<evidence type="ECO:0000256" key="3">
    <source>
        <dbReference type="ARBA" id="ARBA00022829"/>
    </source>
</evidence>
<dbReference type="KEGG" id="dbc:MFMK1_000335"/>
<dbReference type="InterPro" id="IPR004437">
    <property type="entry name" value="ParB/RepB/Spo0J"/>
</dbReference>
<dbReference type="AlphaFoldDB" id="A0AAU0UL11"/>
<dbReference type="GO" id="GO:0007059">
    <property type="term" value="P:chromosome segregation"/>
    <property type="evidence" value="ECO:0007669"/>
    <property type="project" value="UniProtKB-KW"/>
</dbReference>
<organism evidence="6 7">
    <name type="scientific">Metallumcola ferriviriculae</name>
    <dbReference type="NCBI Taxonomy" id="3039180"/>
    <lineage>
        <taxon>Bacteria</taxon>
        <taxon>Bacillati</taxon>
        <taxon>Bacillota</taxon>
        <taxon>Clostridia</taxon>
        <taxon>Neomoorellales</taxon>
        <taxon>Desulfitibacteraceae</taxon>
        <taxon>Metallumcola</taxon>
    </lineage>
</organism>
<accession>A0AAU0UL11</accession>
<dbReference type="GO" id="GO:0003677">
    <property type="term" value="F:DNA binding"/>
    <property type="evidence" value="ECO:0007669"/>
    <property type="project" value="UniProtKB-KW"/>
</dbReference>
<comment type="similarity">
    <text evidence="2">Belongs to the ParB family.</text>
</comment>
<comment type="subcellular location">
    <subcellularLocation>
        <location evidence="1">Cytoplasm</location>
        <location evidence="1">Nucleoid</location>
    </subcellularLocation>
</comment>
<dbReference type="SMART" id="SM00470">
    <property type="entry name" value="ParB"/>
    <property type="match status" value="1"/>
</dbReference>
<dbReference type="Gene3D" id="1.10.10.2830">
    <property type="match status" value="1"/>
</dbReference>
<dbReference type="InterPro" id="IPR001387">
    <property type="entry name" value="Cro/C1-type_HTH"/>
</dbReference>
<keyword evidence="3" id="KW-0159">Chromosome partition</keyword>
<keyword evidence="4" id="KW-0238">DNA-binding</keyword>
<dbReference type="FunFam" id="3.90.1530.30:FF:000001">
    <property type="entry name" value="Chromosome partitioning protein ParB"/>
    <property type="match status" value="1"/>
</dbReference>
<evidence type="ECO:0000259" key="5">
    <source>
        <dbReference type="PROSITE" id="PS50943"/>
    </source>
</evidence>
<dbReference type="GO" id="GO:0009295">
    <property type="term" value="C:nucleoid"/>
    <property type="evidence" value="ECO:0007669"/>
    <property type="project" value="UniProtKB-SubCell"/>
</dbReference>
<proteinExistence type="inferred from homology"/>
<dbReference type="NCBIfam" id="TIGR00180">
    <property type="entry name" value="parB_part"/>
    <property type="match status" value="1"/>
</dbReference>
<evidence type="ECO:0000313" key="7">
    <source>
        <dbReference type="Proteomes" id="UP001329915"/>
    </source>
</evidence>
<dbReference type="InterPro" id="IPR041468">
    <property type="entry name" value="HTH_ParB/Spo0J"/>
</dbReference>
<evidence type="ECO:0000256" key="1">
    <source>
        <dbReference type="ARBA" id="ARBA00004453"/>
    </source>
</evidence>
<reference evidence="6 7" key="1">
    <citation type="submission" date="2023-04" db="EMBL/GenBank/DDBJ databases">
        <authorList>
            <person name="Hsu D."/>
        </authorList>
    </citation>
    <scope>NUCLEOTIDE SEQUENCE [LARGE SCALE GENOMIC DNA]</scope>
    <source>
        <strain evidence="6 7">MK1</strain>
    </source>
</reference>
<dbReference type="InterPro" id="IPR036086">
    <property type="entry name" value="ParB/Sulfiredoxin_sf"/>
</dbReference>
<dbReference type="Gene3D" id="3.90.1530.30">
    <property type="match status" value="1"/>
</dbReference>
<evidence type="ECO:0000313" key="6">
    <source>
        <dbReference type="EMBL" id="WRO20553.1"/>
    </source>
</evidence>
<name>A0AAU0UL11_9FIRM</name>
<dbReference type="CDD" id="cd16393">
    <property type="entry name" value="SPO0J_N"/>
    <property type="match status" value="1"/>
</dbReference>
<dbReference type="PROSITE" id="PS50943">
    <property type="entry name" value="HTH_CROC1"/>
    <property type="match status" value="1"/>
</dbReference>
<gene>
    <name evidence="6" type="ORF">MFMK1_000335</name>
</gene>
<dbReference type="InterPro" id="IPR057240">
    <property type="entry name" value="ParB_dimer_C"/>
</dbReference>
<dbReference type="Pfam" id="PF17762">
    <property type="entry name" value="HTH_ParB"/>
    <property type="match status" value="1"/>
</dbReference>
<sequence length="285" mass="31909">MANKRGLGKGLQALIPNGDTMAVEGTIREIPIKDIKPNTYQPRRIFSEDKLKELAQSIKENGVIQPIVVRKIGADKYQLIAGERRWRACNLLEQEKIPAVIKDLGDRQVTELALIENIQREDLNAIEEAWAYKTLLEEFGLTQEKLAGRIGKSRSAITNALRLLNLECDVQDLLTLGVISMGHARALLSISDAEKQVALARQVADKGLSVRETERLVKNTAEGRTARKTADQKVLPEIISLQEKLEEQLSTKVVIKHGDNKGRILIDYYDNQDLNRILMLIGVSD</sequence>
<protein>
    <submittedName>
        <fullName evidence="6">ParB/RepB/Spo0J family partition protein</fullName>
    </submittedName>
</protein>
<dbReference type="Pfam" id="PF23552">
    <property type="entry name" value="ParB_C"/>
    <property type="match status" value="1"/>
</dbReference>